<reference evidence="1 2" key="1">
    <citation type="journal article" date="2014" name="BMC Genomics">
        <title>Comparative genomics of Bradyrhizobium japonicum CPAC 15 and Bradyrhizobium diazoefficiens CPAC 7: elite model strains for understanding symbiotic performance with soybean.</title>
        <authorList>
            <person name="Siqueira A.F."/>
            <person name="Ormeno-Orrillo E."/>
            <person name="Souza R.C."/>
            <person name="Rodrigues E.P."/>
            <person name="Almeida L.G."/>
            <person name="Barcellos F.G."/>
            <person name="Batista J.S."/>
            <person name="Nakatami A.S."/>
            <person name="Martinez-Romero E."/>
            <person name="Vasconcelos A.T."/>
            <person name="Hungria M."/>
        </authorList>
    </citation>
    <scope>NUCLEOTIDE SEQUENCE [LARGE SCALE GENOMIC DNA]</scope>
    <source>
        <strain evidence="1 2">SEMIA 5080</strain>
    </source>
</reference>
<dbReference type="Gene3D" id="1.20.1290.10">
    <property type="entry name" value="AhpD-like"/>
    <property type="match status" value="1"/>
</dbReference>
<protein>
    <submittedName>
        <fullName evidence="1">Putative alkyl hydroperoxide reductase</fullName>
    </submittedName>
</protein>
<dbReference type="SUPFAM" id="SSF69118">
    <property type="entry name" value="AhpD-like"/>
    <property type="match status" value="1"/>
</dbReference>
<organism evidence="1 2">
    <name type="scientific">Bradyrhizobium diazoefficiens SEMIA 5080</name>
    <dbReference type="NCBI Taxonomy" id="754504"/>
    <lineage>
        <taxon>Bacteria</taxon>
        <taxon>Pseudomonadati</taxon>
        <taxon>Pseudomonadota</taxon>
        <taxon>Alphaproteobacteria</taxon>
        <taxon>Hyphomicrobiales</taxon>
        <taxon>Nitrobacteraceae</taxon>
        <taxon>Bradyrhizobium</taxon>
    </lineage>
</organism>
<dbReference type="RefSeq" id="WP_052118465.1">
    <property type="nucleotide sequence ID" value="NZ_ADOU02000004.1"/>
</dbReference>
<gene>
    <name evidence="1" type="ORF">BJA5080_01424</name>
</gene>
<sequence>MSIDQLKDLVPDFAKDVRLNLSSMVADESLGGQTPGVAAAAIQTAVRFAAIIQSVAIAIEAGGSAVRIAAE</sequence>
<dbReference type="InterPro" id="IPR029032">
    <property type="entry name" value="AhpD-like"/>
</dbReference>
<name>A0A837CFB0_9BRAD</name>
<comment type="caution">
    <text evidence="1">The sequence shown here is derived from an EMBL/GenBank/DDBJ whole genome shotgun (WGS) entry which is preliminary data.</text>
</comment>
<dbReference type="Proteomes" id="UP000024900">
    <property type="component" value="Unassembled WGS sequence"/>
</dbReference>
<proteinExistence type="predicted"/>
<evidence type="ECO:0000313" key="1">
    <source>
        <dbReference type="EMBL" id="KGJ67678.1"/>
    </source>
</evidence>
<accession>A0A837CFB0</accession>
<dbReference type="EMBL" id="ADOU02000004">
    <property type="protein sequence ID" value="KGJ67678.1"/>
    <property type="molecule type" value="Genomic_DNA"/>
</dbReference>
<dbReference type="AlphaFoldDB" id="A0A837CFB0"/>
<evidence type="ECO:0000313" key="2">
    <source>
        <dbReference type="Proteomes" id="UP000024900"/>
    </source>
</evidence>